<dbReference type="AlphaFoldDB" id="A0A2T0R8W7"/>
<sequence>MGVLEKVAASYHREQQALLALLNLSIPATHPATESADIKGVTTQGDSGNDDLAVRVMNAIEDSKWDFRTPEGLAEELEVAEDEVRAALERLGDRVRRPIGATEEYRDWYRSSAKPRTRKERWWLFRALAGHTSPGV</sequence>
<protein>
    <submittedName>
        <fullName evidence="1">Uncharacterized protein</fullName>
    </submittedName>
</protein>
<name>A0A2T0R8W7_9ACTN</name>
<evidence type="ECO:0000313" key="2">
    <source>
        <dbReference type="Proteomes" id="UP000239209"/>
    </source>
</evidence>
<reference evidence="1 2" key="1">
    <citation type="submission" date="2018-03" db="EMBL/GenBank/DDBJ databases">
        <title>Genomic Encyclopedia of Archaeal and Bacterial Type Strains, Phase II (KMG-II): from individual species to whole genera.</title>
        <authorList>
            <person name="Goeker M."/>
        </authorList>
    </citation>
    <scope>NUCLEOTIDE SEQUENCE [LARGE SCALE GENOMIC DNA]</scope>
    <source>
        <strain evidence="1 2">DSM 45348</strain>
    </source>
</reference>
<accession>A0A2T0R8W7</accession>
<evidence type="ECO:0000313" key="1">
    <source>
        <dbReference type="EMBL" id="PRY17621.1"/>
    </source>
</evidence>
<keyword evidence="2" id="KW-1185">Reference proteome</keyword>
<dbReference type="Proteomes" id="UP000239209">
    <property type="component" value="Unassembled WGS sequence"/>
</dbReference>
<gene>
    <name evidence="1" type="ORF">CLV70_1521</name>
</gene>
<dbReference type="RefSeq" id="WP_146164345.1">
    <property type="nucleotide sequence ID" value="NZ_PVZG01000052.1"/>
</dbReference>
<proteinExistence type="predicted"/>
<comment type="caution">
    <text evidence="1">The sequence shown here is derived from an EMBL/GenBank/DDBJ whole genome shotgun (WGS) entry which is preliminary data.</text>
</comment>
<dbReference type="EMBL" id="PVZG01000052">
    <property type="protein sequence ID" value="PRY17621.1"/>
    <property type="molecule type" value="Genomic_DNA"/>
</dbReference>
<organism evidence="1 2">
    <name type="scientific">Pseudosporangium ferrugineum</name>
    <dbReference type="NCBI Taxonomy" id="439699"/>
    <lineage>
        <taxon>Bacteria</taxon>
        <taxon>Bacillati</taxon>
        <taxon>Actinomycetota</taxon>
        <taxon>Actinomycetes</taxon>
        <taxon>Micromonosporales</taxon>
        <taxon>Micromonosporaceae</taxon>
        <taxon>Pseudosporangium</taxon>
    </lineage>
</organism>